<dbReference type="InterPro" id="IPR047729">
    <property type="entry name" value="Sce7726-like"/>
</dbReference>
<gene>
    <name evidence="1" type="ORF">KCG49_05715</name>
</gene>
<accession>A0A9X1F8S4</accession>
<sequence>MRDSDIRRILRDTTLKKFILDSDSKVVDELNLPVTQSRIDIAVVNGHLHGYEIKSSRDTLNRLPHQIEGYTKVFDYLTVVTENKHYEKILEILPDWVGLDICVKTSSGYKIKTVRKSYYNRNKDGFFLAKLLWREEIENILKNNNISYSKRNNVWKLSETLGNNIPITKLSKIISETLKKRENWKIKGYYA</sequence>
<evidence type="ECO:0000313" key="1">
    <source>
        <dbReference type="EMBL" id="MBV7268693.1"/>
    </source>
</evidence>
<dbReference type="NCBIfam" id="NF033832">
    <property type="entry name" value="sce7726_fam"/>
    <property type="match status" value="1"/>
</dbReference>
<evidence type="ECO:0000313" key="2">
    <source>
        <dbReference type="Proteomes" id="UP001138894"/>
    </source>
</evidence>
<dbReference type="RefSeq" id="WP_218545246.1">
    <property type="nucleotide sequence ID" value="NZ_JAGSPD010000004.1"/>
</dbReference>
<dbReference type="EMBL" id="JAGSPD010000004">
    <property type="protein sequence ID" value="MBV7268693.1"/>
    <property type="molecule type" value="Genomic_DNA"/>
</dbReference>
<reference evidence="1" key="1">
    <citation type="submission" date="2021-04" db="EMBL/GenBank/DDBJ databases">
        <authorList>
            <person name="Pira H."/>
            <person name="Risdian C."/>
            <person name="Wink J."/>
        </authorList>
    </citation>
    <scope>NUCLEOTIDE SEQUENCE</scope>
    <source>
        <strain evidence="1">WHY3</strain>
    </source>
</reference>
<keyword evidence="2" id="KW-1185">Reference proteome</keyword>
<organism evidence="1 2">
    <name type="scientific">Winogradskyella luteola</name>
    <dbReference type="NCBI Taxonomy" id="2828330"/>
    <lineage>
        <taxon>Bacteria</taxon>
        <taxon>Pseudomonadati</taxon>
        <taxon>Bacteroidota</taxon>
        <taxon>Flavobacteriia</taxon>
        <taxon>Flavobacteriales</taxon>
        <taxon>Flavobacteriaceae</taxon>
        <taxon>Winogradskyella</taxon>
    </lineage>
</organism>
<dbReference type="AlphaFoldDB" id="A0A9X1F8S4"/>
<proteinExistence type="predicted"/>
<comment type="caution">
    <text evidence="1">The sequence shown here is derived from an EMBL/GenBank/DDBJ whole genome shotgun (WGS) entry which is preliminary data.</text>
</comment>
<dbReference type="Proteomes" id="UP001138894">
    <property type="component" value="Unassembled WGS sequence"/>
</dbReference>
<name>A0A9X1F8S4_9FLAO</name>
<protein>
    <submittedName>
        <fullName evidence="1">Sce7726 family protein</fullName>
    </submittedName>
</protein>